<dbReference type="AlphaFoldDB" id="A0A328KH87"/>
<dbReference type="Proteomes" id="UP000249099">
    <property type="component" value="Unassembled WGS sequence"/>
</dbReference>
<dbReference type="PANTHER" id="PTHR30015">
    <property type="entry name" value="MRR RESTRICTION SYSTEM PROTEIN"/>
    <property type="match status" value="1"/>
</dbReference>
<dbReference type="InterPro" id="IPR052906">
    <property type="entry name" value="Type_IV_Methyl-Rstrct_Enzyme"/>
</dbReference>
<gene>
    <name evidence="3" type="ORF">B8A44_08925</name>
</gene>
<evidence type="ECO:0000313" key="4">
    <source>
        <dbReference type="Proteomes" id="UP000249099"/>
    </source>
</evidence>
<dbReference type="Gene3D" id="3.40.1350.10">
    <property type="match status" value="1"/>
</dbReference>
<organism evidence="3 4">
    <name type="scientific">Dolosigranulum pigrum</name>
    <dbReference type="NCBI Taxonomy" id="29394"/>
    <lineage>
        <taxon>Bacteria</taxon>
        <taxon>Bacillati</taxon>
        <taxon>Bacillota</taxon>
        <taxon>Bacilli</taxon>
        <taxon>Lactobacillales</taxon>
        <taxon>Carnobacteriaceae</taxon>
        <taxon>Dolosigranulum</taxon>
    </lineage>
</organism>
<dbReference type="SUPFAM" id="SSF52980">
    <property type="entry name" value="Restriction endonuclease-like"/>
    <property type="match status" value="1"/>
</dbReference>
<proteinExistence type="predicted"/>
<reference evidence="3 4" key="1">
    <citation type="submission" date="2017-03" db="EMBL/GenBank/DDBJ databases">
        <title>wgs assembly of Dolosigranulum pigrum KPL CDC strains.</title>
        <authorList>
            <person name="Brugger S.D."/>
            <person name="Pettigrew M."/>
            <person name="Kong Y."/>
            <person name="Lemon K.P."/>
        </authorList>
    </citation>
    <scope>NUCLEOTIDE SEQUENCE [LARGE SCALE GENOMIC DNA]</scope>
    <source>
        <strain evidence="3 4">KPL1931_CDC4294-98</strain>
    </source>
</reference>
<keyword evidence="1" id="KW-0378">Hydrolase</keyword>
<name>A0A328KH87_9LACT</name>
<evidence type="ECO:0000313" key="3">
    <source>
        <dbReference type="EMBL" id="RAN61805.1"/>
    </source>
</evidence>
<dbReference type="GO" id="GO:0015666">
    <property type="term" value="F:restriction endodeoxyribonuclease activity"/>
    <property type="evidence" value="ECO:0007669"/>
    <property type="project" value="TreeGrafter"/>
</dbReference>
<dbReference type="GO" id="GO:0003677">
    <property type="term" value="F:DNA binding"/>
    <property type="evidence" value="ECO:0007669"/>
    <property type="project" value="InterPro"/>
</dbReference>
<sequence>MLTNDTYQVLIAYFLYDNKLIEDFSTKNEIERIIFSYKKEYDIQELENQLLKSKKTVEKETVIFIDNLDLLSGYDFEYFLADFFIKMGYKVKATDLSGDQGADLIVYKNNYSIAVQAKRYANKVTNKAIQEVIAGKLYYNTDSALVVTTNYFTSSAIELANKTGVQLWDRTLLIEKLSEYNMI</sequence>
<dbReference type="PANTHER" id="PTHR30015:SF6">
    <property type="entry name" value="SLL1429 PROTEIN"/>
    <property type="match status" value="1"/>
</dbReference>
<dbReference type="EMBL" id="NAQV01000041">
    <property type="protein sequence ID" value="RAN61805.1"/>
    <property type="molecule type" value="Genomic_DNA"/>
</dbReference>
<dbReference type="InterPro" id="IPR011856">
    <property type="entry name" value="tRNA_endonuc-like_dom_sf"/>
</dbReference>
<comment type="caution">
    <text evidence="3">The sequence shown here is derived from an EMBL/GenBank/DDBJ whole genome shotgun (WGS) entry which is preliminary data.</text>
</comment>
<evidence type="ECO:0000256" key="1">
    <source>
        <dbReference type="ARBA" id="ARBA00022801"/>
    </source>
</evidence>
<dbReference type="GO" id="GO:0009307">
    <property type="term" value="P:DNA restriction-modification system"/>
    <property type="evidence" value="ECO:0007669"/>
    <property type="project" value="InterPro"/>
</dbReference>
<accession>A0A328KH87</accession>
<feature type="domain" description="Restriction endonuclease type IV Mrr" evidence="2">
    <location>
        <begin position="70"/>
        <end position="175"/>
    </location>
</feature>
<dbReference type="InterPro" id="IPR007560">
    <property type="entry name" value="Restrct_endonuc_IV_Mrr"/>
</dbReference>
<dbReference type="InterPro" id="IPR011335">
    <property type="entry name" value="Restrct_endonuc-II-like"/>
</dbReference>
<protein>
    <recommendedName>
        <fullName evidence="2">Restriction endonuclease type IV Mrr domain-containing protein</fullName>
    </recommendedName>
</protein>
<dbReference type="Pfam" id="PF04471">
    <property type="entry name" value="Mrr_cat"/>
    <property type="match status" value="1"/>
</dbReference>
<evidence type="ECO:0000259" key="2">
    <source>
        <dbReference type="Pfam" id="PF04471"/>
    </source>
</evidence>